<evidence type="ECO:0000313" key="5">
    <source>
        <dbReference type="Proteomes" id="UP001221686"/>
    </source>
</evidence>
<proteinExistence type="predicted"/>
<evidence type="ECO:0000256" key="1">
    <source>
        <dbReference type="SAM" id="MobiDB-lite"/>
    </source>
</evidence>
<reference evidence="4 5" key="1">
    <citation type="submission" date="2022-11" db="EMBL/GenBank/DDBJ databases">
        <title>Minimal conservation of predation-associated metabolite biosynthetic gene clusters underscores biosynthetic potential of Myxococcota including descriptions for ten novel species: Archangium lansinium sp. nov., Myxococcus landrumus sp. nov., Nannocystis bai.</title>
        <authorList>
            <person name="Ahearne A."/>
            <person name="Stevens C."/>
            <person name="Dowd S."/>
        </authorList>
    </citation>
    <scope>NUCLEOTIDE SEQUENCE [LARGE SCALE GENOMIC DNA]</scope>
    <source>
        <strain evidence="4 5">BB15-2</strain>
    </source>
</reference>
<dbReference type="EMBL" id="JAQNDL010000001">
    <property type="protein sequence ID" value="MDC0715571.1"/>
    <property type="molecule type" value="Genomic_DNA"/>
</dbReference>
<protein>
    <recommendedName>
        <fullName evidence="6">Tetratricopeptide repeat protein</fullName>
    </recommendedName>
</protein>
<evidence type="ECO:0000256" key="3">
    <source>
        <dbReference type="SAM" id="SignalP"/>
    </source>
</evidence>
<evidence type="ECO:0000256" key="2">
    <source>
        <dbReference type="SAM" id="Phobius"/>
    </source>
</evidence>
<feature type="chain" id="PRO_5046429717" description="Tetratricopeptide repeat protein" evidence="3">
    <location>
        <begin position="41"/>
        <end position="283"/>
    </location>
</feature>
<evidence type="ECO:0000313" key="4">
    <source>
        <dbReference type="EMBL" id="MDC0715571.1"/>
    </source>
</evidence>
<feature type="region of interest" description="Disordered" evidence="1">
    <location>
        <begin position="148"/>
        <end position="172"/>
    </location>
</feature>
<organism evidence="4 5">
    <name type="scientific">Nannocystis bainbridge</name>
    <dbReference type="NCBI Taxonomy" id="2995303"/>
    <lineage>
        <taxon>Bacteria</taxon>
        <taxon>Pseudomonadati</taxon>
        <taxon>Myxococcota</taxon>
        <taxon>Polyangia</taxon>
        <taxon>Nannocystales</taxon>
        <taxon>Nannocystaceae</taxon>
        <taxon>Nannocystis</taxon>
    </lineage>
</organism>
<feature type="signal peptide" evidence="3">
    <location>
        <begin position="1"/>
        <end position="40"/>
    </location>
</feature>
<dbReference type="Gene3D" id="1.25.40.10">
    <property type="entry name" value="Tetratricopeptide repeat domain"/>
    <property type="match status" value="1"/>
</dbReference>
<keyword evidence="2" id="KW-0812">Transmembrane</keyword>
<evidence type="ECO:0008006" key="6">
    <source>
        <dbReference type="Google" id="ProtNLM"/>
    </source>
</evidence>
<keyword evidence="5" id="KW-1185">Reference proteome</keyword>
<dbReference type="Proteomes" id="UP001221686">
    <property type="component" value="Unassembled WGS sequence"/>
</dbReference>
<dbReference type="InterPro" id="IPR011990">
    <property type="entry name" value="TPR-like_helical_dom_sf"/>
</dbReference>
<dbReference type="SUPFAM" id="SSF48452">
    <property type="entry name" value="TPR-like"/>
    <property type="match status" value="1"/>
</dbReference>
<comment type="caution">
    <text evidence="4">The sequence shown here is derived from an EMBL/GenBank/DDBJ whole genome shotgun (WGS) entry which is preliminary data.</text>
</comment>
<keyword evidence="2" id="KW-0472">Membrane</keyword>
<feature type="transmembrane region" description="Helical" evidence="2">
    <location>
        <begin position="180"/>
        <end position="202"/>
    </location>
</feature>
<gene>
    <name evidence="4" type="ORF">POL25_01635</name>
</gene>
<accession>A0ABT5DPJ5</accession>
<feature type="transmembrane region" description="Helical" evidence="2">
    <location>
        <begin position="238"/>
        <end position="259"/>
    </location>
</feature>
<sequence>MLSRGRRRQNGRILAQTRFFRLVAAIALSLAAAAPGPAAARQGPAASTDEAEAQRLFEEGSQAYNLGKFEVALEKFEAAYELSRAEALLYNLGQAYSKRHEVEPDPAYLRRARVLFLNFAKISEAAGSDARDARARVAAIDAQLAAMPPAGGATQPERPAPGPELESKQAQPYRPRAPGIAGYALIGAGLALGTGLGAAGLVSAGRIDDQRREEGQYVPLPSGREQLYADHYQSARTLAFVGIGVGGALALAGVALVVVDAVRGDRAGPRRAQVRPGGLAVAF</sequence>
<dbReference type="RefSeq" id="WP_272083996.1">
    <property type="nucleotide sequence ID" value="NZ_JAQNDL010000001.1"/>
</dbReference>
<keyword evidence="3" id="KW-0732">Signal</keyword>
<keyword evidence="2" id="KW-1133">Transmembrane helix</keyword>
<name>A0ABT5DPJ5_9BACT</name>